<reference evidence="4 5" key="1">
    <citation type="submission" date="2023-01" db="EMBL/GenBank/DDBJ databases">
        <title>Psychroserpens ponticola sp. nov., isolated from seawater.</title>
        <authorList>
            <person name="Kristyanto S."/>
            <person name="Jung J."/>
            <person name="Kim J.M."/>
            <person name="Jeon C.O."/>
        </authorList>
    </citation>
    <scope>NUCLEOTIDE SEQUENCE [LARGE SCALE GENOMIC DNA]</scope>
    <source>
        <strain evidence="4 5">MSW6</strain>
    </source>
</reference>
<dbReference type="InterPro" id="IPR050300">
    <property type="entry name" value="GDXG_lipolytic_enzyme"/>
</dbReference>
<dbReference type="InterPro" id="IPR029058">
    <property type="entry name" value="AB_hydrolase_fold"/>
</dbReference>
<dbReference type="RefSeq" id="WP_249995657.1">
    <property type="nucleotide sequence ID" value="NZ_CP116221.1"/>
</dbReference>
<gene>
    <name evidence="4" type="ORF">MUN68_005465</name>
</gene>
<dbReference type="Pfam" id="PF20434">
    <property type="entry name" value="BD-FAE"/>
    <property type="match status" value="1"/>
</dbReference>
<feature type="domain" description="BD-FAE-like" evidence="3">
    <location>
        <begin position="55"/>
        <end position="246"/>
    </location>
</feature>
<evidence type="ECO:0000256" key="1">
    <source>
        <dbReference type="ARBA" id="ARBA00022801"/>
    </source>
</evidence>
<keyword evidence="1 4" id="KW-0378">Hydrolase</keyword>
<evidence type="ECO:0000256" key="2">
    <source>
        <dbReference type="SAM" id="SignalP"/>
    </source>
</evidence>
<keyword evidence="2" id="KW-0732">Signal</keyword>
<organism evidence="4 5">
    <name type="scientific">Psychroserpens ponticola</name>
    <dbReference type="NCBI Taxonomy" id="2932268"/>
    <lineage>
        <taxon>Bacteria</taxon>
        <taxon>Pseudomonadati</taxon>
        <taxon>Bacteroidota</taxon>
        <taxon>Flavobacteriia</taxon>
        <taxon>Flavobacteriales</taxon>
        <taxon>Flavobacteriaceae</taxon>
        <taxon>Psychroserpens</taxon>
    </lineage>
</organism>
<sequence>MKTIKQTFLFLFLTIGFVACTDDESSTDNDPQDQTLDFRQELNVSYGTDSNQVFDIYLPSGRTSNTKVMILIHGGSWVSGDKTDMNPYKDISLQELPDVAIVNMNYRLADQDNLPLPMQTNDITSVINFLKANQNTYTISNDFGIIGVSAGGHLALLWSYSLDTDNDVKMVCSIVGPTNLADPEYTENPIYDPVFEIFGDDLTNEYLENSSPLYQVTASAPPTILFYGGQDPLVPSSQGNDMNAQLEILDIPHEFTFYENEGHGWVGLNLLDTWTKLKLFTETHLE</sequence>
<dbReference type="SUPFAM" id="SSF53474">
    <property type="entry name" value="alpha/beta-Hydrolases"/>
    <property type="match status" value="1"/>
</dbReference>
<accession>A0ABY7S4V9</accession>
<dbReference type="Gene3D" id="3.40.50.1820">
    <property type="entry name" value="alpha/beta hydrolase"/>
    <property type="match status" value="1"/>
</dbReference>
<feature type="chain" id="PRO_5047391295" evidence="2">
    <location>
        <begin position="22"/>
        <end position="286"/>
    </location>
</feature>
<protein>
    <submittedName>
        <fullName evidence="4">Alpha/beta hydrolase</fullName>
    </submittedName>
</protein>
<evidence type="ECO:0000259" key="3">
    <source>
        <dbReference type="Pfam" id="PF20434"/>
    </source>
</evidence>
<dbReference type="EMBL" id="CP116221">
    <property type="protein sequence ID" value="WCO02940.1"/>
    <property type="molecule type" value="Genomic_DNA"/>
</dbReference>
<proteinExistence type="predicted"/>
<evidence type="ECO:0000313" key="5">
    <source>
        <dbReference type="Proteomes" id="UP001202717"/>
    </source>
</evidence>
<dbReference type="PANTHER" id="PTHR48081">
    <property type="entry name" value="AB HYDROLASE SUPERFAMILY PROTEIN C4A8.06C"/>
    <property type="match status" value="1"/>
</dbReference>
<dbReference type="InterPro" id="IPR049492">
    <property type="entry name" value="BD-FAE-like_dom"/>
</dbReference>
<dbReference type="PROSITE" id="PS51257">
    <property type="entry name" value="PROKAR_LIPOPROTEIN"/>
    <property type="match status" value="1"/>
</dbReference>
<keyword evidence="5" id="KW-1185">Reference proteome</keyword>
<name>A0ABY7S4V9_9FLAO</name>
<feature type="signal peptide" evidence="2">
    <location>
        <begin position="1"/>
        <end position="21"/>
    </location>
</feature>
<dbReference type="Proteomes" id="UP001202717">
    <property type="component" value="Chromosome"/>
</dbReference>
<dbReference type="GO" id="GO:0016787">
    <property type="term" value="F:hydrolase activity"/>
    <property type="evidence" value="ECO:0007669"/>
    <property type="project" value="UniProtKB-KW"/>
</dbReference>
<evidence type="ECO:0000313" key="4">
    <source>
        <dbReference type="EMBL" id="WCO02940.1"/>
    </source>
</evidence>